<dbReference type="SUPFAM" id="SSF53335">
    <property type="entry name" value="S-adenosyl-L-methionine-dependent methyltransferases"/>
    <property type="match status" value="1"/>
</dbReference>
<reference evidence="7 8" key="1">
    <citation type="submission" date="2016-11" db="EMBL/GenBank/DDBJ databases">
        <authorList>
            <person name="Jaros S."/>
            <person name="Januszkiewicz K."/>
            <person name="Wedrychowicz H."/>
        </authorList>
    </citation>
    <scope>NUCLEOTIDE SEQUENCE [LARGE SCALE GENOMIC DNA]</scope>
    <source>
        <strain evidence="7 8">DSM 22153</strain>
    </source>
</reference>
<dbReference type="PROSITE" id="PS51683">
    <property type="entry name" value="SAM_OMT_II"/>
    <property type="match status" value="1"/>
</dbReference>
<dbReference type="GO" id="GO:0008171">
    <property type="term" value="F:O-methyltransferase activity"/>
    <property type="evidence" value="ECO:0007669"/>
    <property type="project" value="InterPro"/>
</dbReference>
<protein>
    <submittedName>
        <fullName evidence="7">Hydroxyneurosporene-O-methyltransferase</fullName>
    </submittedName>
</protein>
<dbReference type="SUPFAM" id="SSF46785">
    <property type="entry name" value="Winged helix' DNA-binding domain"/>
    <property type="match status" value="1"/>
</dbReference>
<dbReference type="Pfam" id="PF08100">
    <property type="entry name" value="Dimerisation"/>
    <property type="match status" value="1"/>
</dbReference>
<dbReference type="Gene3D" id="1.10.287.1350">
    <property type="match status" value="1"/>
</dbReference>
<evidence type="ECO:0000259" key="5">
    <source>
        <dbReference type="Pfam" id="PF00891"/>
    </source>
</evidence>
<dbReference type="InterPro" id="IPR036388">
    <property type="entry name" value="WH-like_DNA-bd_sf"/>
</dbReference>
<dbReference type="AlphaFoldDB" id="A0A1M7MUQ9"/>
<dbReference type="InterPro" id="IPR036390">
    <property type="entry name" value="WH_DNA-bd_sf"/>
</dbReference>
<dbReference type="PANTHER" id="PTHR43712">
    <property type="entry name" value="PUTATIVE (AFU_ORTHOLOGUE AFUA_4G14580)-RELATED"/>
    <property type="match status" value="1"/>
</dbReference>
<dbReference type="STRING" id="735517.SAMN05444272_3567"/>
<dbReference type="GO" id="GO:0046983">
    <property type="term" value="F:protein dimerization activity"/>
    <property type="evidence" value="ECO:0007669"/>
    <property type="project" value="InterPro"/>
</dbReference>
<sequence length="346" mass="37837">MSVAQAHLSNRPAGLPPFKLMGQISAYRTTQCIRALVDLGIPALLEAGPRSLSDLAQATGTKPELLERVLTHLVHEEVIAVDDQGRYVPSPVTCYLTPDHPQSLRNWVSCELDPLLWRSWESLTEQLRTGNTAFDLTHGSAFFEWHAQDSAAQSRFDAQMNGASRGIGAVVVKELTFAPDTSILDVGGGNGSFLAQILDKNPMTRGTLFELPRSVEDYDPLFAEMRRQGRANVKTGSFFESVPSRADVYLFSRVFHDFDDTAAATILQNTRKALSGHERLYLIDMMAGGQDAGSRASSQDIFMLAQLGGRERTAAEFSALLADNGFETLSVKSTASPVSILEFRPA</sequence>
<dbReference type="InterPro" id="IPR012967">
    <property type="entry name" value="COMT_dimerisation"/>
</dbReference>
<feature type="domain" description="O-methyltransferase C-terminal" evidence="5">
    <location>
        <begin position="120"/>
        <end position="327"/>
    </location>
</feature>
<keyword evidence="1 7" id="KW-0489">Methyltransferase</keyword>
<accession>A0A1M7MUQ9</accession>
<name>A0A1M7MUQ9_9HYPH</name>
<dbReference type="PIRSF" id="PIRSF005739">
    <property type="entry name" value="O-mtase"/>
    <property type="match status" value="1"/>
</dbReference>
<dbReference type="RefSeq" id="WP_073014670.1">
    <property type="nucleotide sequence ID" value="NZ_FRBW01000004.1"/>
</dbReference>
<organism evidence="7 8">
    <name type="scientific">Roseibium suaedae</name>
    <dbReference type="NCBI Taxonomy" id="735517"/>
    <lineage>
        <taxon>Bacteria</taxon>
        <taxon>Pseudomonadati</taxon>
        <taxon>Pseudomonadota</taxon>
        <taxon>Alphaproteobacteria</taxon>
        <taxon>Hyphomicrobiales</taxon>
        <taxon>Stappiaceae</taxon>
        <taxon>Roseibium</taxon>
    </lineage>
</organism>
<dbReference type="Gene3D" id="1.10.10.10">
    <property type="entry name" value="Winged helix-like DNA-binding domain superfamily/Winged helix DNA-binding domain"/>
    <property type="match status" value="1"/>
</dbReference>
<keyword evidence="3" id="KW-0949">S-adenosyl-L-methionine</keyword>
<evidence type="ECO:0000256" key="3">
    <source>
        <dbReference type="ARBA" id="ARBA00022691"/>
    </source>
</evidence>
<dbReference type="Proteomes" id="UP000186002">
    <property type="component" value="Unassembled WGS sequence"/>
</dbReference>
<dbReference type="InterPro" id="IPR029063">
    <property type="entry name" value="SAM-dependent_MTases_sf"/>
</dbReference>
<evidence type="ECO:0000313" key="7">
    <source>
        <dbReference type="EMBL" id="SHM94855.1"/>
    </source>
</evidence>
<evidence type="ECO:0000256" key="4">
    <source>
        <dbReference type="PIRSR" id="PIRSR005739-1"/>
    </source>
</evidence>
<keyword evidence="8" id="KW-1185">Reference proteome</keyword>
<proteinExistence type="predicted"/>
<dbReference type="PANTHER" id="PTHR43712:SF2">
    <property type="entry name" value="O-METHYLTRANSFERASE CICE"/>
    <property type="match status" value="1"/>
</dbReference>
<gene>
    <name evidence="7" type="ORF">SAMN05444272_3567</name>
</gene>
<dbReference type="GO" id="GO:0032259">
    <property type="term" value="P:methylation"/>
    <property type="evidence" value="ECO:0007669"/>
    <property type="project" value="UniProtKB-KW"/>
</dbReference>
<evidence type="ECO:0000256" key="1">
    <source>
        <dbReference type="ARBA" id="ARBA00022603"/>
    </source>
</evidence>
<dbReference type="InterPro" id="IPR016461">
    <property type="entry name" value="COMT-like"/>
</dbReference>
<dbReference type="Pfam" id="PF00891">
    <property type="entry name" value="Methyltransf_2"/>
    <property type="match status" value="1"/>
</dbReference>
<dbReference type="EMBL" id="FRBW01000004">
    <property type="protein sequence ID" value="SHM94855.1"/>
    <property type="molecule type" value="Genomic_DNA"/>
</dbReference>
<dbReference type="InterPro" id="IPR001077">
    <property type="entry name" value="COMT_C"/>
</dbReference>
<evidence type="ECO:0000259" key="6">
    <source>
        <dbReference type="Pfam" id="PF08100"/>
    </source>
</evidence>
<dbReference type="Gene3D" id="3.40.50.150">
    <property type="entry name" value="Vaccinia Virus protein VP39"/>
    <property type="match status" value="1"/>
</dbReference>
<feature type="domain" description="O-methyltransferase dimerisation" evidence="6">
    <location>
        <begin position="24"/>
        <end position="95"/>
    </location>
</feature>
<evidence type="ECO:0000256" key="2">
    <source>
        <dbReference type="ARBA" id="ARBA00022679"/>
    </source>
</evidence>
<keyword evidence="2 7" id="KW-0808">Transferase</keyword>
<dbReference type="OrthoDB" id="7418600at2"/>
<evidence type="ECO:0000313" key="8">
    <source>
        <dbReference type="Proteomes" id="UP000186002"/>
    </source>
</evidence>
<feature type="active site" description="Proton acceptor" evidence="4">
    <location>
        <position position="256"/>
    </location>
</feature>